<dbReference type="PRINTS" id="PR00080">
    <property type="entry name" value="SDRFAMILY"/>
</dbReference>
<gene>
    <name evidence="4" type="ORF">LZC94_41335</name>
</gene>
<evidence type="ECO:0000256" key="2">
    <source>
        <dbReference type="ARBA" id="ARBA00023002"/>
    </source>
</evidence>
<evidence type="ECO:0000313" key="5">
    <source>
        <dbReference type="Proteomes" id="UP001370348"/>
    </source>
</evidence>
<dbReference type="NCBIfam" id="NF006119">
    <property type="entry name" value="PRK08264.1-5"/>
    <property type="match status" value="1"/>
</dbReference>
<dbReference type="SUPFAM" id="SSF51735">
    <property type="entry name" value="NAD(P)-binding Rossmann-fold domains"/>
    <property type="match status" value="1"/>
</dbReference>
<evidence type="ECO:0000313" key="4">
    <source>
        <dbReference type="EMBL" id="WXB14256.1"/>
    </source>
</evidence>
<comment type="similarity">
    <text evidence="1 3">Belongs to the short-chain dehydrogenases/reductases (SDR) family.</text>
</comment>
<dbReference type="NCBIfam" id="NF006118">
    <property type="entry name" value="PRK08264.1-4"/>
    <property type="match status" value="1"/>
</dbReference>
<reference evidence="4 5" key="1">
    <citation type="submission" date="2021-12" db="EMBL/GenBank/DDBJ databases">
        <title>Discovery of the Pendulisporaceae a myxobacterial family with distinct sporulation behavior and unique specialized metabolism.</title>
        <authorList>
            <person name="Garcia R."/>
            <person name="Popoff A."/>
            <person name="Bader C.D."/>
            <person name="Loehr J."/>
            <person name="Walesch S."/>
            <person name="Walt C."/>
            <person name="Boldt J."/>
            <person name="Bunk B."/>
            <person name="Haeckl F.J.F.P.J."/>
            <person name="Gunesch A.P."/>
            <person name="Birkelbach J."/>
            <person name="Nuebel U."/>
            <person name="Pietschmann T."/>
            <person name="Bach T."/>
            <person name="Mueller R."/>
        </authorList>
    </citation>
    <scope>NUCLEOTIDE SEQUENCE [LARGE SCALE GENOMIC DNA]</scope>
    <source>
        <strain evidence="4 5">MSr11954</strain>
    </source>
</reference>
<proteinExistence type="inferred from homology"/>
<dbReference type="InterPro" id="IPR002347">
    <property type="entry name" value="SDR_fam"/>
</dbReference>
<dbReference type="Gene3D" id="3.40.50.720">
    <property type="entry name" value="NAD(P)-binding Rossmann-like Domain"/>
    <property type="match status" value="1"/>
</dbReference>
<dbReference type="PRINTS" id="PR00081">
    <property type="entry name" value="GDHRDH"/>
</dbReference>
<sequence length="240" mass="25279">MNIEGSVVFVTGANRGIGRAVVDAFVQAGASRVYAATRSPQAGDNPKVVPIELDVTDSKAIQAAAEKAGDTQILINNAGILAAQPLLGATDPEAAEREMRTNYFGTLYVTRAFAPVLKRNGGGAIVNLLSILSHMNMPHVGSYCTSKAALLSLTQGIRGELARQGTFVAGILPAFVDTDMAKRVTLPKLSPQAVAESVLTAIREGKEEVYPGAASDIVAQIQRDSKAVERQFASMFRPPA</sequence>
<organism evidence="4 5">
    <name type="scientific">Pendulispora albinea</name>
    <dbReference type="NCBI Taxonomy" id="2741071"/>
    <lineage>
        <taxon>Bacteria</taxon>
        <taxon>Pseudomonadati</taxon>
        <taxon>Myxococcota</taxon>
        <taxon>Myxococcia</taxon>
        <taxon>Myxococcales</taxon>
        <taxon>Sorangiineae</taxon>
        <taxon>Pendulisporaceae</taxon>
        <taxon>Pendulispora</taxon>
    </lineage>
</organism>
<keyword evidence="5" id="KW-1185">Reference proteome</keyword>
<dbReference type="Proteomes" id="UP001370348">
    <property type="component" value="Chromosome"/>
</dbReference>
<dbReference type="PANTHER" id="PTHR43391">
    <property type="entry name" value="RETINOL DEHYDROGENASE-RELATED"/>
    <property type="match status" value="1"/>
</dbReference>
<dbReference type="InterPro" id="IPR036291">
    <property type="entry name" value="NAD(P)-bd_dom_sf"/>
</dbReference>
<evidence type="ECO:0000256" key="3">
    <source>
        <dbReference type="RuleBase" id="RU000363"/>
    </source>
</evidence>
<accession>A0ABZ2LTM1</accession>
<dbReference type="PROSITE" id="PS00061">
    <property type="entry name" value="ADH_SHORT"/>
    <property type="match status" value="1"/>
</dbReference>
<dbReference type="RefSeq" id="WP_394823876.1">
    <property type="nucleotide sequence ID" value="NZ_CP089984.1"/>
</dbReference>
<keyword evidence="2" id="KW-0560">Oxidoreductase</keyword>
<dbReference type="Pfam" id="PF00106">
    <property type="entry name" value="adh_short"/>
    <property type="match status" value="1"/>
</dbReference>
<dbReference type="PANTHER" id="PTHR43391:SF91">
    <property type="entry name" value="OS04G0390700 PROTEIN"/>
    <property type="match status" value="1"/>
</dbReference>
<dbReference type="InterPro" id="IPR020904">
    <property type="entry name" value="Sc_DH/Rdtase_CS"/>
</dbReference>
<evidence type="ECO:0000256" key="1">
    <source>
        <dbReference type="ARBA" id="ARBA00006484"/>
    </source>
</evidence>
<protein>
    <submittedName>
        <fullName evidence="4">SDR family oxidoreductase</fullName>
    </submittedName>
</protein>
<name>A0ABZ2LTM1_9BACT</name>
<dbReference type="EMBL" id="CP089984">
    <property type="protein sequence ID" value="WXB14256.1"/>
    <property type="molecule type" value="Genomic_DNA"/>
</dbReference>